<sequence>MVDRRFPLFALAVAGLLALSAGSAGAEVRFGKNVRIGGHDASNQTFNSQRRGEYYIHQGKPKNEGCRRRQNRDGSRTKVCHLQRK</sequence>
<evidence type="ECO:0000256" key="2">
    <source>
        <dbReference type="SAM" id="SignalP"/>
    </source>
</evidence>
<proteinExistence type="predicted"/>
<reference evidence="3" key="1">
    <citation type="journal article" date="2014" name="Int. J. Syst. Evol. Microbiol.">
        <title>Complete genome sequence of Corynebacterium casei LMG S-19264T (=DSM 44701T), isolated from a smear-ripened cheese.</title>
        <authorList>
            <consortium name="US DOE Joint Genome Institute (JGI-PGF)"/>
            <person name="Walter F."/>
            <person name="Albersmeier A."/>
            <person name="Kalinowski J."/>
            <person name="Ruckert C."/>
        </authorList>
    </citation>
    <scope>NUCLEOTIDE SEQUENCE</scope>
    <source>
        <strain evidence="3">CCM 7897</strain>
    </source>
</reference>
<comment type="caution">
    <text evidence="3">The sequence shown here is derived from an EMBL/GenBank/DDBJ whole genome shotgun (WGS) entry which is preliminary data.</text>
</comment>
<dbReference type="RefSeq" id="WP_188574993.1">
    <property type="nucleotide sequence ID" value="NZ_BMCT01000001.1"/>
</dbReference>
<evidence type="ECO:0000256" key="1">
    <source>
        <dbReference type="SAM" id="MobiDB-lite"/>
    </source>
</evidence>
<keyword evidence="4" id="KW-1185">Reference proteome</keyword>
<name>A0A917F364_9HYPH</name>
<evidence type="ECO:0000313" key="4">
    <source>
        <dbReference type="Proteomes" id="UP000606044"/>
    </source>
</evidence>
<gene>
    <name evidence="3" type="ORF">GCM10007301_04450</name>
</gene>
<dbReference type="Proteomes" id="UP000606044">
    <property type="component" value="Unassembled WGS sequence"/>
</dbReference>
<protein>
    <submittedName>
        <fullName evidence="3">Uncharacterized protein</fullName>
    </submittedName>
</protein>
<feature type="region of interest" description="Disordered" evidence="1">
    <location>
        <begin position="56"/>
        <end position="85"/>
    </location>
</feature>
<feature type="signal peptide" evidence="2">
    <location>
        <begin position="1"/>
        <end position="26"/>
    </location>
</feature>
<accession>A0A917F364</accession>
<evidence type="ECO:0000313" key="3">
    <source>
        <dbReference type="EMBL" id="GGF48268.1"/>
    </source>
</evidence>
<reference evidence="3" key="2">
    <citation type="submission" date="2020-09" db="EMBL/GenBank/DDBJ databases">
        <authorList>
            <person name="Sun Q."/>
            <person name="Sedlacek I."/>
        </authorList>
    </citation>
    <scope>NUCLEOTIDE SEQUENCE</scope>
    <source>
        <strain evidence="3">CCM 7897</strain>
    </source>
</reference>
<feature type="compositionally biased region" description="Basic and acidic residues" evidence="1">
    <location>
        <begin position="61"/>
        <end position="76"/>
    </location>
</feature>
<keyword evidence="2" id="KW-0732">Signal</keyword>
<organism evidence="3 4">
    <name type="scientific">Azorhizobium oxalatiphilum</name>
    <dbReference type="NCBI Taxonomy" id="980631"/>
    <lineage>
        <taxon>Bacteria</taxon>
        <taxon>Pseudomonadati</taxon>
        <taxon>Pseudomonadota</taxon>
        <taxon>Alphaproteobacteria</taxon>
        <taxon>Hyphomicrobiales</taxon>
        <taxon>Xanthobacteraceae</taxon>
        <taxon>Azorhizobium</taxon>
    </lineage>
</organism>
<dbReference type="EMBL" id="BMCT01000001">
    <property type="protein sequence ID" value="GGF48268.1"/>
    <property type="molecule type" value="Genomic_DNA"/>
</dbReference>
<feature type="chain" id="PRO_5036987699" evidence="2">
    <location>
        <begin position="27"/>
        <end position="85"/>
    </location>
</feature>
<dbReference type="AlphaFoldDB" id="A0A917F364"/>